<dbReference type="EMBL" id="JBBPBN010000018">
    <property type="protein sequence ID" value="KAK9018718.1"/>
    <property type="molecule type" value="Genomic_DNA"/>
</dbReference>
<reference evidence="1 2" key="1">
    <citation type="journal article" date="2024" name="G3 (Bethesda)">
        <title>Genome assembly of Hibiscus sabdariffa L. provides insights into metabolisms of medicinal natural products.</title>
        <authorList>
            <person name="Kim T."/>
        </authorList>
    </citation>
    <scope>NUCLEOTIDE SEQUENCE [LARGE SCALE GENOMIC DNA]</scope>
    <source>
        <strain evidence="1">TK-2024</strain>
        <tissue evidence="1">Old leaves</tissue>
    </source>
</reference>
<evidence type="ECO:0000313" key="1">
    <source>
        <dbReference type="EMBL" id="KAK9018718.1"/>
    </source>
</evidence>
<name>A0ABR2S0G7_9ROSI</name>
<sequence>MVEFRGSVMGLSGGQARLRLLVTAWVSLGLMMDGGSYIVGNEVIWATKARDGGLKSVRWRAGLGMVKENGDRFGDG</sequence>
<evidence type="ECO:0000313" key="2">
    <source>
        <dbReference type="Proteomes" id="UP001396334"/>
    </source>
</evidence>
<gene>
    <name evidence="1" type="ORF">V6N11_033765</name>
</gene>
<accession>A0ABR2S0G7</accession>
<comment type="caution">
    <text evidence="1">The sequence shown here is derived from an EMBL/GenBank/DDBJ whole genome shotgun (WGS) entry which is preliminary data.</text>
</comment>
<dbReference type="Proteomes" id="UP001396334">
    <property type="component" value="Unassembled WGS sequence"/>
</dbReference>
<organism evidence="1 2">
    <name type="scientific">Hibiscus sabdariffa</name>
    <name type="common">roselle</name>
    <dbReference type="NCBI Taxonomy" id="183260"/>
    <lineage>
        <taxon>Eukaryota</taxon>
        <taxon>Viridiplantae</taxon>
        <taxon>Streptophyta</taxon>
        <taxon>Embryophyta</taxon>
        <taxon>Tracheophyta</taxon>
        <taxon>Spermatophyta</taxon>
        <taxon>Magnoliopsida</taxon>
        <taxon>eudicotyledons</taxon>
        <taxon>Gunneridae</taxon>
        <taxon>Pentapetalae</taxon>
        <taxon>rosids</taxon>
        <taxon>malvids</taxon>
        <taxon>Malvales</taxon>
        <taxon>Malvaceae</taxon>
        <taxon>Malvoideae</taxon>
        <taxon>Hibiscus</taxon>
    </lineage>
</organism>
<protein>
    <submittedName>
        <fullName evidence="1">Uncharacterized protein</fullName>
    </submittedName>
</protein>
<proteinExistence type="predicted"/>
<keyword evidence="2" id="KW-1185">Reference proteome</keyword>